<dbReference type="RefSeq" id="WP_273630319.1">
    <property type="nucleotide sequence ID" value="NZ_CP117167.1"/>
</dbReference>
<accession>A0ABY7T878</accession>
<dbReference type="Proteomes" id="UP001216139">
    <property type="component" value="Chromosome"/>
</dbReference>
<protein>
    <submittedName>
        <fullName evidence="1">Uncharacterized protein</fullName>
    </submittedName>
</protein>
<reference evidence="1 2" key="1">
    <citation type="submission" date="2023-02" db="EMBL/GenBank/DDBJ databases">
        <title>Genome sequence of Mucilaginibacter jinjuensis strain KACC 16571.</title>
        <authorList>
            <person name="Kim S."/>
            <person name="Heo J."/>
            <person name="Kwon S.-W."/>
        </authorList>
    </citation>
    <scope>NUCLEOTIDE SEQUENCE [LARGE SCALE GENOMIC DNA]</scope>
    <source>
        <strain evidence="1 2">KACC 16571</strain>
    </source>
</reference>
<sequence>MKTNNKLAPKVKTLFHFAKSKPGNNVAPSGNTNTVATTVSISSVAYNIN</sequence>
<gene>
    <name evidence="1" type="ORF">PQO05_25445</name>
</gene>
<keyword evidence="2" id="KW-1185">Reference proteome</keyword>
<name>A0ABY7T878_9SPHI</name>
<evidence type="ECO:0000313" key="1">
    <source>
        <dbReference type="EMBL" id="WCT12081.1"/>
    </source>
</evidence>
<dbReference type="EMBL" id="CP117167">
    <property type="protein sequence ID" value="WCT12081.1"/>
    <property type="molecule type" value="Genomic_DNA"/>
</dbReference>
<organism evidence="1 2">
    <name type="scientific">Mucilaginibacter jinjuensis</name>
    <dbReference type="NCBI Taxonomy" id="1176721"/>
    <lineage>
        <taxon>Bacteria</taxon>
        <taxon>Pseudomonadati</taxon>
        <taxon>Bacteroidota</taxon>
        <taxon>Sphingobacteriia</taxon>
        <taxon>Sphingobacteriales</taxon>
        <taxon>Sphingobacteriaceae</taxon>
        <taxon>Mucilaginibacter</taxon>
    </lineage>
</organism>
<evidence type="ECO:0000313" key="2">
    <source>
        <dbReference type="Proteomes" id="UP001216139"/>
    </source>
</evidence>
<proteinExistence type="predicted"/>